<evidence type="ECO:0000313" key="6">
    <source>
        <dbReference type="Proteomes" id="UP000054092"/>
    </source>
</evidence>
<evidence type="ECO:0000256" key="3">
    <source>
        <dbReference type="ARBA" id="ARBA00023163"/>
    </source>
</evidence>
<dbReference type="Pfam" id="PF12802">
    <property type="entry name" value="MarR_2"/>
    <property type="match status" value="1"/>
</dbReference>
<dbReference type="SMART" id="SM00347">
    <property type="entry name" value="HTH_MARR"/>
    <property type="match status" value="1"/>
</dbReference>
<evidence type="ECO:0000313" key="5">
    <source>
        <dbReference type="EMBL" id="KUK81506.1"/>
    </source>
</evidence>
<dbReference type="AlphaFoldDB" id="A0A124FYL0"/>
<dbReference type="PROSITE" id="PS50995">
    <property type="entry name" value="HTH_MARR_2"/>
    <property type="match status" value="1"/>
</dbReference>
<reference evidence="6" key="1">
    <citation type="journal article" date="2015" name="MBio">
        <title>Genome-Resolved Metagenomic Analysis Reveals Roles for Candidate Phyla and Other Microbial Community Members in Biogeochemical Transformations in Oil Reservoirs.</title>
        <authorList>
            <person name="Hu P."/>
            <person name="Tom L."/>
            <person name="Singh A."/>
            <person name="Thomas B.C."/>
            <person name="Baker B.J."/>
            <person name="Piceno Y.M."/>
            <person name="Andersen G.L."/>
            <person name="Banfield J.F."/>
        </authorList>
    </citation>
    <scope>NUCLEOTIDE SEQUENCE [LARGE SCALE GENOMIC DNA]</scope>
</reference>
<proteinExistence type="predicted"/>
<dbReference type="PRINTS" id="PR00598">
    <property type="entry name" value="HTHMARR"/>
</dbReference>
<sequence length="161" mass="18344">MNAEGEGISPEKILESVFDLVRNFTKFFSFTIEAEEMKTIELYILLFVALKGPRSMSSLAKEYSMTKSNITVLVDDMENKGYLARVRSEEDRRVIMITLTERGKAFFESFLANFSKLISTFIKKVGSEDLAIITEGFERITRIVIDEELVNSDEGSRVDKS</sequence>
<comment type="caution">
    <text evidence="5">The sequence shown here is derived from an EMBL/GenBank/DDBJ whole genome shotgun (WGS) entry which is preliminary data.</text>
</comment>
<dbReference type="InterPro" id="IPR036390">
    <property type="entry name" value="WH_DNA-bd_sf"/>
</dbReference>
<evidence type="ECO:0000256" key="1">
    <source>
        <dbReference type="ARBA" id="ARBA00023015"/>
    </source>
</evidence>
<keyword evidence="2" id="KW-0238">DNA-binding</keyword>
<dbReference type="InterPro" id="IPR000835">
    <property type="entry name" value="HTH_MarR-typ"/>
</dbReference>
<dbReference type="GO" id="GO:0003700">
    <property type="term" value="F:DNA-binding transcription factor activity"/>
    <property type="evidence" value="ECO:0007669"/>
    <property type="project" value="InterPro"/>
</dbReference>
<keyword evidence="3" id="KW-0804">Transcription</keyword>
<dbReference type="PATRIC" id="fig|1184387.3.peg.771"/>
<protein>
    <submittedName>
        <fullName evidence="5">Transcriptional regulator</fullName>
    </submittedName>
</protein>
<dbReference type="PANTHER" id="PTHR42756:SF1">
    <property type="entry name" value="TRANSCRIPTIONAL REPRESSOR OF EMRAB OPERON"/>
    <property type="match status" value="1"/>
</dbReference>
<dbReference type="EMBL" id="LGGP01000052">
    <property type="protein sequence ID" value="KUK81506.1"/>
    <property type="molecule type" value="Genomic_DNA"/>
</dbReference>
<evidence type="ECO:0000256" key="2">
    <source>
        <dbReference type="ARBA" id="ARBA00023125"/>
    </source>
</evidence>
<feature type="domain" description="HTH marR-type" evidence="4">
    <location>
        <begin position="10"/>
        <end position="142"/>
    </location>
</feature>
<gene>
    <name evidence="5" type="ORF">XD94_0441</name>
</gene>
<keyword evidence="1" id="KW-0805">Transcription regulation</keyword>
<name>A0A124FYL0_9BACT</name>
<accession>A0A124FYL0</accession>
<evidence type="ECO:0000259" key="4">
    <source>
        <dbReference type="PROSITE" id="PS50995"/>
    </source>
</evidence>
<dbReference type="GO" id="GO:0003677">
    <property type="term" value="F:DNA binding"/>
    <property type="evidence" value="ECO:0007669"/>
    <property type="project" value="UniProtKB-KW"/>
</dbReference>
<dbReference type="Proteomes" id="UP000054092">
    <property type="component" value="Unassembled WGS sequence"/>
</dbReference>
<dbReference type="SUPFAM" id="SSF46785">
    <property type="entry name" value="Winged helix' DNA-binding domain"/>
    <property type="match status" value="1"/>
</dbReference>
<dbReference type="Gene3D" id="1.10.10.10">
    <property type="entry name" value="Winged helix-like DNA-binding domain superfamily/Winged helix DNA-binding domain"/>
    <property type="match status" value="1"/>
</dbReference>
<dbReference type="InterPro" id="IPR036388">
    <property type="entry name" value="WH-like_DNA-bd_sf"/>
</dbReference>
<dbReference type="PANTHER" id="PTHR42756">
    <property type="entry name" value="TRANSCRIPTIONAL REGULATOR, MARR"/>
    <property type="match status" value="1"/>
</dbReference>
<organism evidence="5 6">
    <name type="scientific">Mesotoga prima</name>
    <dbReference type="NCBI Taxonomy" id="1184387"/>
    <lineage>
        <taxon>Bacteria</taxon>
        <taxon>Thermotogati</taxon>
        <taxon>Thermotogota</taxon>
        <taxon>Thermotogae</taxon>
        <taxon>Kosmotogales</taxon>
        <taxon>Kosmotogaceae</taxon>
        <taxon>Mesotoga</taxon>
    </lineage>
</organism>